<feature type="domain" description="A-factor biosynthesis hotdog" evidence="2">
    <location>
        <begin position="61"/>
        <end position="187"/>
    </location>
</feature>
<sequence length="353" mass="37318">MSVTVQQSCTLEPGIPKSAGASEAATVPSPRSPAEQGVEPRGGPAAGPVVPPGRKRIAKELVHLHDEASVLVVDWVRRGPAEFTLTVEWPASAAGARPDPELAAHTLRQCGLAISHAEFGVPLDHQSLLRKLDFSIAPTARPEGNDPLLLSVDLRCSPENARDARGHGCEAMDFTVRAGARTIIRARSLATWISPGVYRRLRGAHLSPRWGDWEIPAPVAPSAVGRSRAGEVVLAATGAPDRWLLRNDPDNKEMFDHPVDHVPGLGLFTAACQAARAARTAASAGDLPAGTVDVTMAYSRYVEFDAPCFLETTETAGTAETAFAAESVEVTGVQEGEVAFRIGLRRGAGSLTD</sequence>
<dbReference type="EMBL" id="JAVRFI010000023">
    <property type="protein sequence ID" value="MDT0452817.1"/>
    <property type="molecule type" value="Genomic_DNA"/>
</dbReference>
<accession>A0ABU2SUX7</accession>
<protein>
    <submittedName>
        <fullName evidence="3">ScbA/BarX family gamma-butyrolactone biosynthesis protein</fullName>
    </submittedName>
</protein>
<reference evidence="3" key="1">
    <citation type="submission" date="2024-05" db="EMBL/GenBank/DDBJ databases">
        <title>30 novel species of actinomycetes from the DSMZ collection.</title>
        <authorList>
            <person name="Nouioui I."/>
        </authorList>
    </citation>
    <scope>NUCLEOTIDE SEQUENCE</scope>
    <source>
        <strain evidence="3">DSM 40473</strain>
    </source>
</reference>
<evidence type="ECO:0000313" key="4">
    <source>
        <dbReference type="Proteomes" id="UP001180531"/>
    </source>
</evidence>
<organism evidence="3 4">
    <name type="scientific">Streptomyces hesseae</name>
    <dbReference type="NCBI Taxonomy" id="3075519"/>
    <lineage>
        <taxon>Bacteria</taxon>
        <taxon>Bacillati</taxon>
        <taxon>Actinomycetota</taxon>
        <taxon>Actinomycetes</taxon>
        <taxon>Kitasatosporales</taxon>
        <taxon>Streptomycetaceae</taxon>
        <taxon>Streptomyces</taxon>
    </lineage>
</organism>
<dbReference type="InterPro" id="IPR047757">
    <property type="entry name" value="AfsA-like"/>
</dbReference>
<comment type="caution">
    <text evidence="3">The sequence shown here is derived from an EMBL/GenBank/DDBJ whole genome shotgun (WGS) entry which is preliminary data.</text>
</comment>
<keyword evidence="4" id="KW-1185">Reference proteome</keyword>
<evidence type="ECO:0000259" key="2">
    <source>
        <dbReference type="Pfam" id="PF03756"/>
    </source>
</evidence>
<name>A0ABU2SUX7_9ACTN</name>
<dbReference type="Proteomes" id="UP001180531">
    <property type="component" value="Unassembled WGS sequence"/>
</dbReference>
<proteinExistence type="predicted"/>
<feature type="region of interest" description="Disordered" evidence="1">
    <location>
        <begin position="1"/>
        <end position="52"/>
    </location>
</feature>
<dbReference type="InterPro" id="IPR005509">
    <property type="entry name" value="AfsA_hotdog_dom"/>
</dbReference>
<gene>
    <name evidence="3" type="ORF">RM609_27550</name>
</gene>
<feature type="compositionally biased region" description="Low complexity" evidence="1">
    <location>
        <begin position="37"/>
        <end position="48"/>
    </location>
</feature>
<dbReference type="Pfam" id="PF03756">
    <property type="entry name" value="AfsA"/>
    <property type="match status" value="2"/>
</dbReference>
<feature type="domain" description="A-factor biosynthesis hotdog" evidence="2">
    <location>
        <begin position="223"/>
        <end position="337"/>
    </location>
</feature>
<evidence type="ECO:0000313" key="3">
    <source>
        <dbReference type="EMBL" id="MDT0452817.1"/>
    </source>
</evidence>
<feature type="compositionally biased region" description="Polar residues" evidence="1">
    <location>
        <begin position="1"/>
        <end position="10"/>
    </location>
</feature>
<dbReference type="RefSeq" id="WP_311614280.1">
    <property type="nucleotide sequence ID" value="NZ_JAVRFI010000023.1"/>
</dbReference>
<dbReference type="NCBIfam" id="NF041195">
    <property type="entry name" value="ScbA_BarX_GamBu"/>
    <property type="match status" value="1"/>
</dbReference>
<evidence type="ECO:0000256" key="1">
    <source>
        <dbReference type="SAM" id="MobiDB-lite"/>
    </source>
</evidence>